<evidence type="ECO:0000256" key="2">
    <source>
        <dbReference type="PROSITE-ProRule" id="PRU00124"/>
    </source>
</evidence>
<dbReference type="SUPFAM" id="SSF57535">
    <property type="entry name" value="Complement control module/SCR domain"/>
    <property type="match status" value="1"/>
</dbReference>
<dbReference type="SUPFAM" id="SSF49265">
    <property type="entry name" value="Fibronectin type III"/>
    <property type="match status" value="1"/>
</dbReference>
<feature type="compositionally biased region" description="Basic and acidic residues" evidence="3">
    <location>
        <begin position="337"/>
        <end position="346"/>
    </location>
</feature>
<keyword evidence="6" id="KW-1185">Reference proteome</keyword>
<dbReference type="PROSITE" id="PS01209">
    <property type="entry name" value="LDLRA_1"/>
    <property type="match status" value="1"/>
</dbReference>
<keyword evidence="1 2" id="KW-1015">Disulfide bond</keyword>
<feature type="chain" id="PRO_5047203098" evidence="4">
    <location>
        <begin position="19"/>
        <end position="346"/>
    </location>
</feature>
<feature type="signal peptide" evidence="4">
    <location>
        <begin position="1"/>
        <end position="18"/>
    </location>
</feature>
<feature type="disulfide bond" evidence="2">
    <location>
        <begin position="163"/>
        <end position="178"/>
    </location>
</feature>
<comment type="caution">
    <text evidence="2">Lacks conserved residue(s) required for the propagation of feature annotation.</text>
</comment>
<protein>
    <submittedName>
        <fullName evidence="5">Uncharacterized protein</fullName>
    </submittedName>
</protein>
<sequence>MSLAISIAVVSFLSLGLAEDPMPMCDPPMPPPMYTQVRWGDVKPTGFRARFQCPEEASGCNVFLCSGYSKDIMRSYMNVTEESLMVDGLELRTVYNVRVECVYNGGCRSQMGLPGRTRTFGTPRTTTTTTPAPTAPTPVGKCGKGYFTCETNETECVDESFWCDKSKDCADGTDERNCPGACTEITSFHKAGNFSCSRWNSRKSACFFQCNGEFVRDGPWYTMCVHDKWTRRVPTCRLRRVSVVISNDGLIPNSIQVTFNALNDVEDYVVNSVIDVDTKIPMVTTFNYEINDGVVEGIIGDLAAGKTYEVSLAAVDADGVEGFPSRSRYGRTAPMRGTDKDFDVES</sequence>
<keyword evidence="4" id="KW-0732">Signal</keyword>
<dbReference type="CDD" id="cd00112">
    <property type="entry name" value="LDLa"/>
    <property type="match status" value="1"/>
</dbReference>
<dbReference type="Pfam" id="PF00057">
    <property type="entry name" value="Ldl_recept_a"/>
    <property type="match status" value="1"/>
</dbReference>
<gene>
    <name evidence="5" type="ORF">CVLEPA_LOCUS14103</name>
</gene>
<dbReference type="SMART" id="SM00192">
    <property type="entry name" value="LDLa"/>
    <property type="match status" value="1"/>
</dbReference>
<dbReference type="EMBL" id="CAWYQH010000096">
    <property type="protein sequence ID" value="CAK8682983.1"/>
    <property type="molecule type" value="Genomic_DNA"/>
</dbReference>
<reference evidence="5 6" key="1">
    <citation type="submission" date="2024-02" db="EMBL/GenBank/DDBJ databases">
        <authorList>
            <person name="Daric V."/>
            <person name="Darras S."/>
        </authorList>
    </citation>
    <scope>NUCLEOTIDE SEQUENCE [LARGE SCALE GENOMIC DNA]</scope>
</reference>
<evidence type="ECO:0000313" key="5">
    <source>
        <dbReference type="EMBL" id="CAK8682983.1"/>
    </source>
</evidence>
<organism evidence="5 6">
    <name type="scientific">Clavelina lepadiformis</name>
    <name type="common">Light-bulb sea squirt</name>
    <name type="synonym">Ascidia lepadiformis</name>
    <dbReference type="NCBI Taxonomy" id="159417"/>
    <lineage>
        <taxon>Eukaryota</taxon>
        <taxon>Metazoa</taxon>
        <taxon>Chordata</taxon>
        <taxon>Tunicata</taxon>
        <taxon>Ascidiacea</taxon>
        <taxon>Aplousobranchia</taxon>
        <taxon>Clavelinidae</taxon>
        <taxon>Clavelina</taxon>
    </lineage>
</organism>
<dbReference type="SUPFAM" id="SSF57424">
    <property type="entry name" value="LDL receptor-like module"/>
    <property type="match status" value="1"/>
</dbReference>
<evidence type="ECO:0000256" key="1">
    <source>
        <dbReference type="ARBA" id="ARBA00023157"/>
    </source>
</evidence>
<feature type="region of interest" description="Disordered" evidence="3">
    <location>
        <begin position="326"/>
        <end position="346"/>
    </location>
</feature>
<evidence type="ECO:0000313" key="6">
    <source>
        <dbReference type="Proteomes" id="UP001642483"/>
    </source>
</evidence>
<dbReference type="InterPro" id="IPR035976">
    <property type="entry name" value="Sushi/SCR/CCP_sf"/>
</dbReference>
<name>A0ABP0FWE4_CLALP</name>
<accession>A0ABP0FWE4</accession>
<dbReference type="InterPro" id="IPR036116">
    <property type="entry name" value="FN3_sf"/>
</dbReference>
<dbReference type="Gene3D" id="4.10.400.10">
    <property type="entry name" value="Low-density Lipoprotein Receptor"/>
    <property type="match status" value="1"/>
</dbReference>
<dbReference type="InterPro" id="IPR036055">
    <property type="entry name" value="LDL_receptor-like_sf"/>
</dbReference>
<evidence type="ECO:0000256" key="4">
    <source>
        <dbReference type="SAM" id="SignalP"/>
    </source>
</evidence>
<comment type="caution">
    <text evidence="5">The sequence shown here is derived from an EMBL/GenBank/DDBJ whole genome shotgun (WGS) entry which is preliminary data.</text>
</comment>
<dbReference type="InterPro" id="IPR023415">
    <property type="entry name" value="LDLR_class-A_CS"/>
</dbReference>
<dbReference type="InterPro" id="IPR002172">
    <property type="entry name" value="LDrepeatLR_classA_rpt"/>
</dbReference>
<dbReference type="PROSITE" id="PS50068">
    <property type="entry name" value="LDLRA_2"/>
    <property type="match status" value="1"/>
</dbReference>
<dbReference type="Proteomes" id="UP001642483">
    <property type="component" value="Unassembled WGS sequence"/>
</dbReference>
<proteinExistence type="predicted"/>
<evidence type="ECO:0000256" key="3">
    <source>
        <dbReference type="SAM" id="MobiDB-lite"/>
    </source>
</evidence>